<sequence>MGIQILDKIAKVIHLDSRIGYTCIHLLKRKGPGSHFPITLWFNMESVCEALVLPIHKLSSNHLEHNRVVFLVH</sequence>
<reference evidence="1" key="2">
    <citation type="submission" date="2020-06" db="EMBL/GenBank/DDBJ databases">
        <title>Helianthus annuus Genome sequencing and assembly Release 2.</title>
        <authorList>
            <person name="Gouzy J."/>
            <person name="Langlade N."/>
            <person name="Munos S."/>
        </authorList>
    </citation>
    <scope>NUCLEOTIDE SEQUENCE</scope>
    <source>
        <tissue evidence="1">Leaves</tissue>
    </source>
</reference>
<dbReference type="Proteomes" id="UP000215914">
    <property type="component" value="Unassembled WGS sequence"/>
</dbReference>
<comment type="caution">
    <text evidence="1">The sequence shown here is derived from an EMBL/GenBank/DDBJ whole genome shotgun (WGS) entry which is preliminary data.</text>
</comment>
<proteinExistence type="predicted"/>
<gene>
    <name evidence="1" type="ORF">HanXRQr2_Chr16g0774881</name>
</gene>
<accession>A0A9K3H0R5</accession>
<reference evidence="1" key="1">
    <citation type="journal article" date="2017" name="Nature">
        <title>The sunflower genome provides insights into oil metabolism, flowering and Asterid evolution.</title>
        <authorList>
            <person name="Badouin H."/>
            <person name="Gouzy J."/>
            <person name="Grassa C.J."/>
            <person name="Murat F."/>
            <person name="Staton S.E."/>
            <person name="Cottret L."/>
            <person name="Lelandais-Briere C."/>
            <person name="Owens G.L."/>
            <person name="Carrere S."/>
            <person name="Mayjonade B."/>
            <person name="Legrand L."/>
            <person name="Gill N."/>
            <person name="Kane N.C."/>
            <person name="Bowers J.E."/>
            <person name="Hubner S."/>
            <person name="Bellec A."/>
            <person name="Berard A."/>
            <person name="Berges H."/>
            <person name="Blanchet N."/>
            <person name="Boniface M.C."/>
            <person name="Brunel D."/>
            <person name="Catrice O."/>
            <person name="Chaidir N."/>
            <person name="Claudel C."/>
            <person name="Donnadieu C."/>
            <person name="Faraut T."/>
            <person name="Fievet G."/>
            <person name="Helmstetter N."/>
            <person name="King M."/>
            <person name="Knapp S.J."/>
            <person name="Lai Z."/>
            <person name="Le Paslier M.C."/>
            <person name="Lippi Y."/>
            <person name="Lorenzon L."/>
            <person name="Mandel J.R."/>
            <person name="Marage G."/>
            <person name="Marchand G."/>
            <person name="Marquand E."/>
            <person name="Bret-Mestries E."/>
            <person name="Morien E."/>
            <person name="Nambeesan S."/>
            <person name="Nguyen T."/>
            <person name="Pegot-Espagnet P."/>
            <person name="Pouilly N."/>
            <person name="Raftis F."/>
            <person name="Sallet E."/>
            <person name="Schiex T."/>
            <person name="Thomas J."/>
            <person name="Vandecasteele C."/>
            <person name="Vares D."/>
            <person name="Vear F."/>
            <person name="Vautrin S."/>
            <person name="Crespi M."/>
            <person name="Mangin B."/>
            <person name="Burke J.M."/>
            <person name="Salse J."/>
            <person name="Munos S."/>
            <person name="Vincourt P."/>
            <person name="Rieseberg L.H."/>
            <person name="Langlade N.B."/>
        </authorList>
    </citation>
    <scope>NUCLEOTIDE SEQUENCE</scope>
    <source>
        <tissue evidence="1">Leaves</tissue>
    </source>
</reference>
<keyword evidence="2" id="KW-1185">Reference proteome</keyword>
<evidence type="ECO:0000313" key="1">
    <source>
        <dbReference type="EMBL" id="KAF5762283.1"/>
    </source>
</evidence>
<protein>
    <submittedName>
        <fullName evidence="1">Uncharacterized protein</fullName>
    </submittedName>
</protein>
<dbReference type="EMBL" id="MNCJ02000331">
    <property type="protein sequence ID" value="KAF5762283.1"/>
    <property type="molecule type" value="Genomic_DNA"/>
</dbReference>
<dbReference type="Gramene" id="mRNA:HanXRQr2_Chr16g0774881">
    <property type="protein sequence ID" value="CDS:HanXRQr2_Chr16g0774881.1"/>
    <property type="gene ID" value="HanXRQr2_Chr16g0774881"/>
</dbReference>
<organism evidence="1 2">
    <name type="scientific">Helianthus annuus</name>
    <name type="common">Common sunflower</name>
    <dbReference type="NCBI Taxonomy" id="4232"/>
    <lineage>
        <taxon>Eukaryota</taxon>
        <taxon>Viridiplantae</taxon>
        <taxon>Streptophyta</taxon>
        <taxon>Embryophyta</taxon>
        <taxon>Tracheophyta</taxon>
        <taxon>Spermatophyta</taxon>
        <taxon>Magnoliopsida</taxon>
        <taxon>eudicotyledons</taxon>
        <taxon>Gunneridae</taxon>
        <taxon>Pentapetalae</taxon>
        <taxon>asterids</taxon>
        <taxon>campanulids</taxon>
        <taxon>Asterales</taxon>
        <taxon>Asteraceae</taxon>
        <taxon>Asteroideae</taxon>
        <taxon>Heliantheae alliance</taxon>
        <taxon>Heliantheae</taxon>
        <taxon>Helianthus</taxon>
    </lineage>
</organism>
<dbReference type="AlphaFoldDB" id="A0A9K3H0R5"/>
<evidence type="ECO:0000313" key="2">
    <source>
        <dbReference type="Proteomes" id="UP000215914"/>
    </source>
</evidence>
<name>A0A9K3H0R5_HELAN</name>